<feature type="region of interest" description="Disordered" evidence="1">
    <location>
        <begin position="120"/>
        <end position="147"/>
    </location>
</feature>
<dbReference type="InterPro" id="IPR043128">
    <property type="entry name" value="Rev_trsase/Diguanyl_cyclase"/>
</dbReference>
<dbReference type="EnsemblMetazoa" id="CapteT209956">
    <property type="protein sequence ID" value="CapteP209956"/>
    <property type="gene ID" value="CapteG209956"/>
</dbReference>
<organism evidence="2">
    <name type="scientific">Capitella teleta</name>
    <name type="common">Polychaete worm</name>
    <dbReference type="NCBI Taxonomy" id="283909"/>
    <lineage>
        <taxon>Eukaryota</taxon>
        <taxon>Metazoa</taxon>
        <taxon>Spiralia</taxon>
        <taxon>Lophotrochozoa</taxon>
        <taxon>Annelida</taxon>
        <taxon>Polychaeta</taxon>
        <taxon>Sedentaria</taxon>
        <taxon>Scolecida</taxon>
        <taxon>Capitellidae</taxon>
        <taxon>Capitella</taxon>
    </lineage>
</organism>
<dbReference type="SUPFAM" id="SSF56672">
    <property type="entry name" value="DNA/RNA polymerases"/>
    <property type="match status" value="1"/>
</dbReference>
<keyword evidence="4" id="KW-1185">Reference proteome</keyword>
<sequence length="147" mass="16729">MDELVRESLAHIDTRVFALKEHLYQKLAKRDKSCTVFQRLKEYGLIVCPEKYVFGSSSMEFLGHRVTTYGCVPLPEKENAIQQYPRLMIVKELQQSLECLTTAIGSGSLPRELKVDMQVPSAHSAKKDLEEDASFHRPAPVMSEDED</sequence>
<evidence type="ECO:0000313" key="3">
    <source>
        <dbReference type="EnsemblMetazoa" id="CapteP209956"/>
    </source>
</evidence>
<dbReference type="Proteomes" id="UP000014760">
    <property type="component" value="Unassembled WGS sequence"/>
</dbReference>
<evidence type="ECO:0000313" key="2">
    <source>
        <dbReference type="EMBL" id="ELT98068.1"/>
    </source>
</evidence>
<feature type="compositionally biased region" description="Basic and acidic residues" evidence="1">
    <location>
        <begin position="125"/>
        <end position="135"/>
    </location>
</feature>
<reference evidence="3" key="3">
    <citation type="submission" date="2015-06" db="UniProtKB">
        <authorList>
            <consortium name="EnsemblMetazoa"/>
        </authorList>
    </citation>
    <scope>IDENTIFICATION</scope>
</reference>
<evidence type="ECO:0000313" key="4">
    <source>
        <dbReference type="Proteomes" id="UP000014760"/>
    </source>
</evidence>
<reference evidence="2 4" key="2">
    <citation type="journal article" date="2013" name="Nature">
        <title>Insights into bilaterian evolution from three spiralian genomes.</title>
        <authorList>
            <person name="Simakov O."/>
            <person name="Marletaz F."/>
            <person name="Cho S.J."/>
            <person name="Edsinger-Gonzales E."/>
            <person name="Havlak P."/>
            <person name="Hellsten U."/>
            <person name="Kuo D.H."/>
            <person name="Larsson T."/>
            <person name="Lv J."/>
            <person name="Arendt D."/>
            <person name="Savage R."/>
            <person name="Osoegawa K."/>
            <person name="de Jong P."/>
            <person name="Grimwood J."/>
            <person name="Chapman J.A."/>
            <person name="Shapiro H."/>
            <person name="Aerts A."/>
            <person name="Otillar R.P."/>
            <person name="Terry A.Y."/>
            <person name="Boore J.L."/>
            <person name="Grigoriev I.V."/>
            <person name="Lindberg D.R."/>
            <person name="Seaver E.C."/>
            <person name="Weisblat D.A."/>
            <person name="Putnam N.H."/>
            <person name="Rokhsar D.S."/>
        </authorList>
    </citation>
    <scope>NUCLEOTIDE SEQUENCE</scope>
    <source>
        <strain evidence="2 4">I ESC-2004</strain>
    </source>
</reference>
<dbReference type="STRING" id="283909.R7TVY3"/>
<dbReference type="EMBL" id="KB308252">
    <property type="protein sequence ID" value="ELT98068.1"/>
    <property type="molecule type" value="Genomic_DNA"/>
</dbReference>
<evidence type="ECO:0000256" key="1">
    <source>
        <dbReference type="SAM" id="MobiDB-lite"/>
    </source>
</evidence>
<gene>
    <name evidence="2" type="ORF">CAPTEDRAFT_209956</name>
</gene>
<dbReference type="OrthoDB" id="5860913at2759"/>
<name>R7TVY3_CAPTE</name>
<protein>
    <submittedName>
        <fullName evidence="2 3">Uncharacterized protein</fullName>
    </submittedName>
</protein>
<dbReference type="Gene3D" id="3.30.70.270">
    <property type="match status" value="1"/>
</dbReference>
<dbReference type="HOGENOM" id="CLU_148231_0_0_1"/>
<proteinExistence type="predicted"/>
<dbReference type="EMBL" id="AMQN01027236">
    <property type="status" value="NOT_ANNOTATED_CDS"/>
    <property type="molecule type" value="Genomic_DNA"/>
</dbReference>
<accession>R7TVY3</accession>
<dbReference type="EMBL" id="AMQN01027237">
    <property type="status" value="NOT_ANNOTATED_CDS"/>
    <property type="molecule type" value="Genomic_DNA"/>
</dbReference>
<reference evidence="4" key="1">
    <citation type="submission" date="2012-12" db="EMBL/GenBank/DDBJ databases">
        <authorList>
            <person name="Hellsten U."/>
            <person name="Grimwood J."/>
            <person name="Chapman J.A."/>
            <person name="Shapiro H."/>
            <person name="Aerts A."/>
            <person name="Otillar R.P."/>
            <person name="Terry A.Y."/>
            <person name="Boore J.L."/>
            <person name="Simakov O."/>
            <person name="Marletaz F."/>
            <person name="Cho S.-J."/>
            <person name="Edsinger-Gonzales E."/>
            <person name="Havlak P."/>
            <person name="Kuo D.-H."/>
            <person name="Larsson T."/>
            <person name="Lv J."/>
            <person name="Arendt D."/>
            <person name="Savage R."/>
            <person name="Osoegawa K."/>
            <person name="de Jong P."/>
            <person name="Lindberg D.R."/>
            <person name="Seaver E.C."/>
            <person name="Weisblat D.A."/>
            <person name="Putnam N.H."/>
            <person name="Grigoriev I.V."/>
            <person name="Rokhsar D.S."/>
        </authorList>
    </citation>
    <scope>NUCLEOTIDE SEQUENCE</scope>
    <source>
        <strain evidence="4">I ESC-2004</strain>
    </source>
</reference>
<dbReference type="AlphaFoldDB" id="R7TVY3"/>
<dbReference type="InterPro" id="IPR043502">
    <property type="entry name" value="DNA/RNA_pol_sf"/>
</dbReference>